<dbReference type="InterPro" id="IPR006134">
    <property type="entry name" value="DNA-dir_DNA_pol_B_multi_dom"/>
</dbReference>
<dbReference type="CDD" id="cd05534">
    <property type="entry name" value="POLBc_zeta"/>
    <property type="match status" value="1"/>
</dbReference>
<feature type="region of interest" description="Disordered" evidence="21">
    <location>
        <begin position="116"/>
        <end position="215"/>
    </location>
</feature>
<keyword evidence="9" id="KW-0227">DNA damage</keyword>
<comment type="cofactor">
    <cofactor evidence="1 20">
        <name>[4Fe-4S] cluster</name>
        <dbReference type="ChEBI" id="CHEBI:49883"/>
    </cofactor>
</comment>
<evidence type="ECO:0000256" key="20">
    <source>
        <dbReference type="RuleBase" id="RU000442"/>
    </source>
</evidence>
<evidence type="ECO:0000256" key="1">
    <source>
        <dbReference type="ARBA" id="ARBA00001966"/>
    </source>
</evidence>
<comment type="similarity">
    <text evidence="3 20">Belongs to the DNA polymerase type-B family.</text>
</comment>
<dbReference type="Pfam" id="PF14260">
    <property type="entry name" value="zf-C4pol"/>
    <property type="match status" value="1"/>
</dbReference>
<evidence type="ECO:0000256" key="5">
    <source>
        <dbReference type="ARBA" id="ARBA00022679"/>
    </source>
</evidence>
<dbReference type="SMART" id="SM00486">
    <property type="entry name" value="POLBc"/>
    <property type="match status" value="1"/>
</dbReference>
<dbReference type="InterPro" id="IPR006172">
    <property type="entry name" value="DNA-dir_DNA_pol_B"/>
</dbReference>
<evidence type="ECO:0000259" key="22">
    <source>
        <dbReference type="Pfam" id="PF00136"/>
    </source>
</evidence>
<evidence type="ECO:0000256" key="17">
    <source>
        <dbReference type="ARBA" id="ARBA00023242"/>
    </source>
</evidence>
<feature type="compositionally biased region" description="Basic and acidic residues" evidence="21">
    <location>
        <begin position="772"/>
        <end position="781"/>
    </location>
</feature>
<keyword evidence="7 20" id="KW-0235">DNA replication</keyword>
<evidence type="ECO:0000259" key="24">
    <source>
        <dbReference type="Pfam" id="PF14260"/>
    </source>
</evidence>
<keyword evidence="8 20" id="KW-0479">Metal-binding</keyword>
<dbReference type="PANTHER" id="PTHR45812:SF1">
    <property type="entry name" value="DNA POLYMERASE ZETA CATALYTIC SUBUNIT"/>
    <property type="match status" value="1"/>
</dbReference>
<dbReference type="CDD" id="cd05778">
    <property type="entry name" value="DNA_polB_zeta_exo"/>
    <property type="match status" value="1"/>
</dbReference>
<keyword evidence="16" id="KW-0234">DNA repair</keyword>
<comment type="subcellular location">
    <subcellularLocation>
        <location evidence="2 20">Nucleus</location>
    </subcellularLocation>
</comment>
<dbReference type="InterPro" id="IPR023211">
    <property type="entry name" value="DNA_pol_palm_dom_sf"/>
</dbReference>
<dbReference type="PRINTS" id="PR00106">
    <property type="entry name" value="DNAPOLB"/>
</dbReference>
<feature type="compositionally biased region" description="Polar residues" evidence="21">
    <location>
        <begin position="14"/>
        <end position="27"/>
    </location>
</feature>
<dbReference type="Gene3D" id="1.10.132.60">
    <property type="entry name" value="DNA polymerase family B, C-terminal domain"/>
    <property type="match status" value="1"/>
</dbReference>
<feature type="region of interest" description="Disordered" evidence="21">
    <location>
        <begin position="627"/>
        <end position="647"/>
    </location>
</feature>
<dbReference type="Proteomes" id="UP001190700">
    <property type="component" value="Unassembled WGS sequence"/>
</dbReference>
<evidence type="ECO:0000256" key="4">
    <source>
        <dbReference type="ARBA" id="ARBA00022485"/>
    </source>
</evidence>
<reference evidence="25 26" key="1">
    <citation type="journal article" date="2015" name="Genome Biol. Evol.">
        <title>Comparative Genomics of a Bacterivorous Green Alga Reveals Evolutionary Causalities and Consequences of Phago-Mixotrophic Mode of Nutrition.</title>
        <authorList>
            <person name="Burns J.A."/>
            <person name="Paasch A."/>
            <person name="Narechania A."/>
            <person name="Kim E."/>
        </authorList>
    </citation>
    <scope>NUCLEOTIDE SEQUENCE [LARGE SCALE GENOMIC DNA]</scope>
    <source>
        <strain evidence="25 26">PLY_AMNH</strain>
    </source>
</reference>
<keyword evidence="14 20" id="KW-0411">Iron-sulfur</keyword>
<dbReference type="InterPro" id="IPR006133">
    <property type="entry name" value="DNA-dir_DNA_pol_B_exonuc"/>
</dbReference>
<evidence type="ECO:0000256" key="8">
    <source>
        <dbReference type="ARBA" id="ARBA00022723"/>
    </source>
</evidence>
<dbReference type="FunFam" id="1.10.132.60:FF:000007">
    <property type="entry name" value="DNA polymerase"/>
    <property type="match status" value="1"/>
</dbReference>
<feature type="compositionally biased region" description="Basic and acidic residues" evidence="21">
    <location>
        <begin position="139"/>
        <end position="159"/>
    </location>
</feature>
<evidence type="ECO:0000256" key="12">
    <source>
        <dbReference type="ARBA" id="ARBA00022932"/>
    </source>
</evidence>
<evidence type="ECO:0000256" key="19">
    <source>
        <dbReference type="ARBA" id="ARBA00066055"/>
    </source>
</evidence>
<feature type="region of interest" description="Disordered" evidence="21">
    <location>
        <begin position="232"/>
        <end position="318"/>
    </location>
</feature>
<feature type="compositionally biased region" description="Acidic residues" evidence="21">
    <location>
        <begin position="197"/>
        <end position="207"/>
    </location>
</feature>
<keyword evidence="11 20" id="KW-0862">Zinc</keyword>
<feature type="compositionally biased region" description="Low complexity" evidence="21">
    <location>
        <begin position="738"/>
        <end position="751"/>
    </location>
</feature>
<dbReference type="SUPFAM" id="SSF56672">
    <property type="entry name" value="DNA/RNA polymerases"/>
    <property type="match status" value="1"/>
</dbReference>
<evidence type="ECO:0000313" key="25">
    <source>
        <dbReference type="EMBL" id="KAK3237761.1"/>
    </source>
</evidence>
<evidence type="ECO:0000256" key="21">
    <source>
        <dbReference type="SAM" id="MobiDB-lite"/>
    </source>
</evidence>
<dbReference type="InterPro" id="IPR036397">
    <property type="entry name" value="RNaseH_sf"/>
</dbReference>
<keyword evidence="6 20" id="KW-0548">Nucleotidyltransferase</keyword>
<evidence type="ECO:0000256" key="9">
    <source>
        <dbReference type="ARBA" id="ARBA00022763"/>
    </source>
</evidence>
<dbReference type="Gene3D" id="1.10.287.690">
    <property type="entry name" value="Helix hairpin bin"/>
    <property type="match status" value="1"/>
</dbReference>
<dbReference type="Gene3D" id="3.90.1600.10">
    <property type="entry name" value="Palm domain of DNA polymerase"/>
    <property type="match status" value="1"/>
</dbReference>
<dbReference type="InterPro" id="IPR012337">
    <property type="entry name" value="RNaseH-like_sf"/>
</dbReference>
<keyword evidence="17 20" id="KW-0539">Nucleus</keyword>
<comment type="caution">
    <text evidence="25">The sequence shown here is derived from an EMBL/GenBank/DDBJ whole genome shotgun (WGS) entry which is preliminary data.</text>
</comment>
<feature type="region of interest" description="Disordered" evidence="21">
    <location>
        <begin position="546"/>
        <end position="567"/>
    </location>
</feature>
<feature type="compositionally biased region" description="Gly residues" evidence="21">
    <location>
        <begin position="275"/>
        <end position="289"/>
    </location>
</feature>
<name>A0AAE0BJH4_9CHLO</name>
<evidence type="ECO:0000256" key="11">
    <source>
        <dbReference type="ARBA" id="ARBA00022833"/>
    </source>
</evidence>
<dbReference type="InterPro" id="IPR017964">
    <property type="entry name" value="DNA-dir_DNA_pol_B_CS"/>
</dbReference>
<dbReference type="GO" id="GO:0008270">
    <property type="term" value="F:zinc ion binding"/>
    <property type="evidence" value="ECO:0007669"/>
    <property type="project" value="UniProtKB-KW"/>
</dbReference>
<keyword evidence="26" id="KW-1185">Reference proteome</keyword>
<dbReference type="PROSITE" id="PS00116">
    <property type="entry name" value="DNA_POLYMERASE_B"/>
    <property type="match status" value="1"/>
</dbReference>
<dbReference type="GO" id="GO:0000724">
    <property type="term" value="P:double-strand break repair via homologous recombination"/>
    <property type="evidence" value="ECO:0007669"/>
    <property type="project" value="TreeGrafter"/>
</dbReference>
<keyword evidence="5 20" id="KW-0808">Transferase</keyword>
<dbReference type="InterPro" id="IPR030559">
    <property type="entry name" value="PolZ_Rev3"/>
</dbReference>
<keyword evidence="4 20" id="KW-0004">4Fe-4S</keyword>
<dbReference type="InterPro" id="IPR043502">
    <property type="entry name" value="DNA/RNA_pol_sf"/>
</dbReference>
<evidence type="ECO:0000256" key="2">
    <source>
        <dbReference type="ARBA" id="ARBA00004123"/>
    </source>
</evidence>
<proteinExistence type="inferred from homology"/>
<feature type="compositionally biased region" description="Low complexity" evidence="21">
    <location>
        <begin position="551"/>
        <end position="564"/>
    </location>
</feature>
<evidence type="ECO:0000256" key="3">
    <source>
        <dbReference type="ARBA" id="ARBA00005755"/>
    </source>
</evidence>
<dbReference type="GO" id="GO:0003887">
    <property type="term" value="F:DNA-directed DNA polymerase activity"/>
    <property type="evidence" value="ECO:0007669"/>
    <property type="project" value="UniProtKB-KW"/>
</dbReference>
<keyword evidence="10 20" id="KW-0863">Zinc-finger</keyword>
<dbReference type="GO" id="GO:0000166">
    <property type="term" value="F:nucleotide binding"/>
    <property type="evidence" value="ECO:0007669"/>
    <property type="project" value="InterPro"/>
</dbReference>
<accession>A0AAE0BJH4</accession>
<keyword evidence="15 20" id="KW-0238">DNA-binding</keyword>
<dbReference type="GO" id="GO:0051539">
    <property type="term" value="F:4 iron, 4 sulfur cluster binding"/>
    <property type="evidence" value="ECO:0007669"/>
    <property type="project" value="UniProtKB-KW"/>
</dbReference>
<dbReference type="PANTHER" id="PTHR45812">
    <property type="entry name" value="DNA POLYMERASE ZETA CATALYTIC SUBUNIT"/>
    <property type="match status" value="1"/>
</dbReference>
<evidence type="ECO:0000256" key="6">
    <source>
        <dbReference type="ARBA" id="ARBA00022695"/>
    </source>
</evidence>
<feature type="domain" description="DNA-directed DNA polymerase family B multifunctional" evidence="22">
    <location>
        <begin position="977"/>
        <end position="1433"/>
    </location>
</feature>
<organism evidence="25 26">
    <name type="scientific">Cymbomonas tetramitiformis</name>
    <dbReference type="NCBI Taxonomy" id="36881"/>
    <lineage>
        <taxon>Eukaryota</taxon>
        <taxon>Viridiplantae</taxon>
        <taxon>Chlorophyta</taxon>
        <taxon>Pyramimonadophyceae</taxon>
        <taxon>Pyramimonadales</taxon>
        <taxon>Pyramimonadaceae</taxon>
        <taxon>Cymbomonas</taxon>
    </lineage>
</organism>
<keyword evidence="12 20" id="KW-0239">DNA-directed DNA polymerase</keyword>
<feature type="region of interest" description="Disordered" evidence="21">
    <location>
        <begin position="1"/>
        <end position="30"/>
    </location>
</feature>
<dbReference type="FunFam" id="1.10.287.690:FF:000002">
    <property type="entry name" value="DNA polymerase zeta"/>
    <property type="match status" value="1"/>
</dbReference>
<evidence type="ECO:0000256" key="15">
    <source>
        <dbReference type="ARBA" id="ARBA00023125"/>
    </source>
</evidence>
<dbReference type="GO" id="GO:0003677">
    <property type="term" value="F:DNA binding"/>
    <property type="evidence" value="ECO:0007669"/>
    <property type="project" value="UniProtKB-KW"/>
</dbReference>
<dbReference type="InterPro" id="IPR042087">
    <property type="entry name" value="DNA_pol_B_thumb"/>
</dbReference>
<dbReference type="InterPro" id="IPR025687">
    <property type="entry name" value="Znf-C4pol"/>
</dbReference>
<dbReference type="EC" id="2.7.7.7" evidence="20"/>
<feature type="domain" description="C4-type zinc-finger of DNA polymerase delta" evidence="24">
    <location>
        <begin position="1487"/>
        <end position="1563"/>
    </location>
</feature>
<dbReference type="Pfam" id="PF00136">
    <property type="entry name" value="DNA_pol_B"/>
    <property type="match status" value="1"/>
</dbReference>
<feature type="domain" description="DNA-directed DNA polymerase family B exonuclease" evidence="23">
    <location>
        <begin position="797"/>
        <end position="906"/>
    </location>
</feature>
<protein>
    <recommendedName>
        <fullName evidence="20">DNA polymerase</fullName>
        <ecNumber evidence="20">2.7.7.7</ecNumber>
    </recommendedName>
</protein>
<dbReference type="Pfam" id="PF03104">
    <property type="entry name" value="DNA_pol_B_exo1"/>
    <property type="match status" value="1"/>
</dbReference>
<evidence type="ECO:0000256" key="16">
    <source>
        <dbReference type="ARBA" id="ARBA00023204"/>
    </source>
</evidence>
<dbReference type="GO" id="GO:0006260">
    <property type="term" value="P:DNA replication"/>
    <property type="evidence" value="ECO:0007669"/>
    <property type="project" value="UniProtKB-KW"/>
</dbReference>
<evidence type="ECO:0000256" key="14">
    <source>
        <dbReference type="ARBA" id="ARBA00023014"/>
    </source>
</evidence>
<comment type="subunit">
    <text evidence="19">Forms DNA polymerase zeta with REV7.</text>
</comment>
<dbReference type="GO" id="GO:0016035">
    <property type="term" value="C:zeta DNA polymerase complex"/>
    <property type="evidence" value="ECO:0007669"/>
    <property type="project" value="InterPro"/>
</dbReference>
<dbReference type="SUPFAM" id="SSF53098">
    <property type="entry name" value="Ribonuclease H-like"/>
    <property type="match status" value="1"/>
</dbReference>
<gene>
    <name evidence="25" type="ORF">CYMTET_52186</name>
</gene>
<evidence type="ECO:0000256" key="13">
    <source>
        <dbReference type="ARBA" id="ARBA00023004"/>
    </source>
</evidence>
<feature type="region of interest" description="Disordered" evidence="21">
    <location>
        <begin position="738"/>
        <end position="798"/>
    </location>
</feature>
<dbReference type="EMBL" id="LGRX02034458">
    <property type="protein sequence ID" value="KAK3237761.1"/>
    <property type="molecule type" value="Genomic_DNA"/>
</dbReference>
<feature type="compositionally biased region" description="Basic and acidic residues" evidence="21">
    <location>
        <begin position="302"/>
        <end position="316"/>
    </location>
</feature>
<feature type="region of interest" description="Disordered" evidence="21">
    <location>
        <begin position="473"/>
        <end position="527"/>
    </location>
</feature>
<dbReference type="GO" id="GO:0042276">
    <property type="term" value="P:error-prone translesion synthesis"/>
    <property type="evidence" value="ECO:0007669"/>
    <property type="project" value="TreeGrafter"/>
</dbReference>
<keyword evidence="13 20" id="KW-0408">Iron</keyword>
<evidence type="ECO:0000256" key="10">
    <source>
        <dbReference type="ARBA" id="ARBA00022771"/>
    </source>
</evidence>
<dbReference type="Gene3D" id="3.30.420.10">
    <property type="entry name" value="Ribonuclease H-like superfamily/Ribonuclease H"/>
    <property type="match status" value="1"/>
</dbReference>
<dbReference type="GO" id="GO:0005634">
    <property type="term" value="C:nucleus"/>
    <property type="evidence" value="ECO:0007669"/>
    <property type="project" value="UniProtKB-SubCell"/>
</dbReference>
<evidence type="ECO:0000256" key="18">
    <source>
        <dbReference type="ARBA" id="ARBA00049244"/>
    </source>
</evidence>
<feature type="compositionally biased region" description="Polar residues" evidence="21">
    <location>
        <begin position="253"/>
        <end position="268"/>
    </location>
</feature>
<evidence type="ECO:0000259" key="23">
    <source>
        <dbReference type="Pfam" id="PF03104"/>
    </source>
</evidence>
<sequence length="1588" mass="167370">MPPPSPHAPYAESTPVSQYMTPAITPTQQRQRARRQYRWAAAPPSTETLLSSLNDHGIPRVVNEPAIFSDIADVPPRPALVQGQYISLHSNTVHHLPLHVYLYTPHVALLRALQSGPHQPASRGQRVWAPSRPAPSPRATRDWLRSHRPQSEAKPRGEAARWSMDPNTGRLLAELPGSQGADASQGSRGRGRADEGVGGEEEEEEEELRPASPKYDEPYLVTLNFYGLEGGAARGSQRSRAVPRGASLPVSRWGTQGSPAGRSPSQLSRDAARTPGGGGPSAGAGGGEGGAHEAARSPQSSLERHSLGSDHGDQVLRPDPVLPLAASCEVGTMDSKADSAHPLAASCNVVTTDSKDEVHPIAASCKVVTTDSKPDPGHPLAASCEVTTDGTADPAHLLAASCERLIRTHWLAAAVVTTDSTAAHPLAASCEAVTTDSKADSTHPLAAICEVTTDSKDEAHPLAASCEVTMMERQTGEASGSGERVAEKEGYGSGCGGCVKEPDGRSTLEPASSADGSAPERGVKRGSGAIAASTAECEASGVSGGGDLGEAGAPPAATCTAGGARVPESQTGTVAAEVGFGPVEMGEGATASAAGVVAAEVGSVAAGAGASSGAVPRVERAEGLSKRMSTAIGGGKRKTSAGGVPGGVSQITPPTPTQTWGQAGLATQTGFALSGGKQAQQVTVVSLEVQAACRGEMRPDPAVDPVQFIVLAVHDDATDPAGVAGTTLVLIHDSSVTTPAAQGSSAGSPQAHPSPPRGSDTHVGEAPQGGEGGHEGGDAVGRRTAAGRRPRRSTAAEGQAGCEVLLYPTEEALLRGFLQIVQEMDPDIVMGWEVHAGSLGYLHERACAALSLNLLRAASRVPELPSRRERADEYGESHASGIHLAGRVVLNLWRLLRSEVKLGIYTFENCVAAVLRHRVPHVPAHRLARWFTGAAGSGGRARCVEYLTRRAQINLQLVDHLDLLNRTAELARLFGIEFYSVLSRGSQYRVESMLLRLAHTQNFLMLSPSKAQVNDQPAMECLPLVMEPQSRLYTDPMVVLDFQSLYPSQMIAYNLCYSTCLGRVPPAGASPAAARTLGAAKLSLPPGTLAKLAGGLTITPNGVLFAPPEVRRGVLPRLLNEILNTRIMVKAAMKRAGQGSAARVLQRVLNSRQFGLKLIANVTYGYTAAGFSGRMPCAELADSIVQSGRATLERAIEMIESNQRWGGRVVYGDTDSLFVHLPGRTRQEAFQLGAEMAAAVTAANPAPVCLKLEKVYQPCVLVTKKRYVGMKYEGPKQTVGSFEAKGIETVRRDTCPVVAKVMEKSLRLLFQPPHDLSRVKAYLQRQWGKTFSGRVSAEDFVFAKEVRLGTYSDRYGLVPPAAIVAGRAMAKDPRAAPQYGERVPYVVVCGEPGARLVDLVVDPHALLDNPGTMQLHAVYYITKHVVPSLQRILGLAGANVLAWYTEMPRTYRARSTKRPPGGGASALGMAAAAGPQTIDLFYLSQHCAVCDALTTAAQAVCPACLEDPQVAMAVLMGRSRDIQRLHQHLVAICQHCGGGSGLPRLAGAARIACDSLDCPVFFQQRKVEHERIGADHLVQRVLAMLASR</sequence>
<evidence type="ECO:0000256" key="7">
    <source>
        <dbReference type="ARBA" id="ARBA00022705"/>
    </source>
</evidence>
<comment type="catalytic activity">
    <reaction evidence="18 20">
        <text>DNA(n) + a 2'-deoxyribonucleoside 5'-triphosphate = DNA(n+1) + diphosphate</text>
        <dbReference type="Rhea" id="RHEA:22508"/>
        <dbReference type="Rhea" id="RHEA-COMP:17339"/>
        <dbReference type="Rhea" id="RHEA-COMP:17340"/>
        <dbReference type="ChEBI" id="CHEBI:33019"/>
        <dbReference type="ChEBI" id="CHEBI:61560"/>
        <dbReference type="ChEBI" id="CHEBI:173112"/>
        <dbReference type="EC" id="2.7.7.7"/>
    </reaction>
</comment>
<evidence type="ECO:0000313" key="26">
    <source>
        <dbReference type="Proteomes" id="UP001190700"/>
    </source>
</evidence>